<keyword evidence="3 6" id="KW-1133">Transmembrane helix</keyword>
<dbReference type="RefSeq" id="WP_146510563.1">
    <property type="nucleotide sequence ID" value="NZ_SIHI01000007.1"/>
</dbReference>
<evidence type="ECO:0000256" key="2">
    <source>
        <dbReference type="ARBA" id="ARBA00022692"/>
    </source>
</evidence>
<keyword evidence="8" id="KW-1185">Reference proteome</keyword>
<feature type="transmembrane region" description="Helical" evidence="6">
    <location>
        <begin position="6"/>
        <end position="24"/>
    </location>
</feature>
<feature type="region of interest" description="Disordered" evidence="5">
    <location>
        <begin position="174"/>
        <end position="220"/>
    </location>
</feature>
<evidence type="ECO:0000313" key="7">
    <source>
        <dbReference type="EMBL" id="TWT52203.1"/>
    </source>
</evidence>
<comment type="subcellular location">
    <subcellularLocation>
        <location evidence="1">Membrane</location>
        <topology evidence="1">Multi-pass membrane protein</topology>
    </subcellularLocation>
</comment>
<feature type="transmembrane region" description="Helical" evidence="6">
    <location>
        <begin position="57"/>
        <end position="78"/>
    </location>
</feature>
<evidence type="ECO:0000256" key="3">
    <source>
        <dbReference type="ARBA" id="ARBA00022989"/>
    </source>
</evidence>
<comment type="caution">
    <text evidence="7">The sequence shown here is derived from an EMBL/GenBank/DDBJ whole genome shotgun (WGS) entry which is preliminary data.</text>
</comment>
<dbReference type="OrthoDB" id="268713at2"/>
<dbReference type="PANTHER" id="PTHR37306">
    <property type="entry name" value="COLICIN V PRODUCTION PROTEIN"/>
    <property type="match status" value="1"/>
</dbReference>
<gene>
    <name evidence="7" type="ORF">KOR42_30710</name>
</gene>
<feature type="transmembrane region" description="Helical" evidence="6">
    <location>
        <begin position="99"/>
        <end position="120"/>
    </location>
</feature>
<dbReference type="AlphaFoldDB" id="A0A5C5WQ84"/>
<dbReference type="PANTHER" id="PTHR37306:SF1">
    <property type="entry name" value="COLICIN V PRODUCTION PROTEIN"/>
    <property type="match status" value="1"/>
</dbReference>
<evidence type="ECO:0000256" key="1">
    <source>
        <dbReference type="ARBA" id="ARBA00004141"/>
    </source>
</evidence>
<dbReference type="GO" id="GO:0009403">
    <property type="term" value="P:toxin biosynthetic process"/>
    <property type="evidence" value="ECO:0007669"/>
    <property type="project" value="InterPro"/>
</dbReference>
<evidence type="ECO:0000256" key="4">
    <source>
        <dbReference type="ARBA" id="ARBA00023136"/>
    </source>
</evidence>
<name>A0A5C5WQ84_9PLAN</name>
<dbReference type="InterPro" id="IPR003825">
    <property type="entry name" value="Colicin-V_CvpA"/>
</dbReference>
<evidence type="ECO:0000256" key="5">
    <source>
        <dbReference type="SAM" id="MobiDB-lite"/>
    </source>
</evidence>
<sequence length="417" mass="45480">MWYDLVVLAILIFFTIRGAARGMVWQLAGIAGILLCFIFADGISAVAGPYVHLDPPLNNWVVLFGAYIVFTFVAYLLAGRISDFLEKVKLREFDRHLGALFGFIKGVVLCLILTFMVVTVSEDARAALLQSRSGYAAAKIVDTLHPFLPILPDNLRLALEDYIHLLDHPDFDLDHSHEPGDHGTHSHDDSGSSNVVDSGTVNLGDDQVLPGTPSPDASSQLWKTLSGLISDQTRQALSEAIDREQSPDSQSSLIAGVSKVLESASPENRKLIEQHFQQLGNQGSEYLLSYLGQQLNVDVTPSAPPSNPEQTQATIKELSRRISQAYTSVPAQQVAYEQQIVGFLGSLPEAVQLGVLADWNADIWSLEDPDSTTNAQSTLDQRIIRQLQVAGVSINQLEPAMQQRLRAAGAGQPGSFR</sequence>
<proteinExistence type="predicted"/>
<keyword evidence="4 6" id="KW-0472">Membrane</keyword>
<feature type="transmembrane region" description="Helical" evidence="6">
    <location>
        <begin position="31"/>
        <end position="51"/>
    </location>
</feature>
<dbReference type="Pfam" id="PF02674">
    <property type="entry name" value="Colicin_V"/>
    <property type="match status" value="1"/>
</dbReference>
<feature type="compositionally biased region" description="Low complexity" evidence="5">
    <location>
        <begin position="191"/>
        <end position="202"/>
    </location>
</feature>
<keyword evidence="2 6" id="KW-0812">Transmembrane</keyword>
<reference evidence="7 8" key="1">
    <citation type="submission" date="2019-02" db="EMBL/GenBank/DDBJ databases">
        <title>Deep-cultivation of Planctomycetes and their phenomic and genomic characterization uncovers novel biology.</title>
        <authorList>
            <person name="Wiegand S."/>
            <person name="Jogler M."/>
            <person name="Boedeker C."/>
            <person name="Pinto D."/>
            <person name="Vollmers J."/>
            <person name="Rivas-Marin E."/>
            <person name="Kohn T."/>
            <person name="Peeters S.H."/>
            <person name="Heuer A."/>
            <person name="Rast P."/>
            <person name="Oberbeckmann S."/>
            <person name="Bunk B."/>
            <person name="Jeske O."/>
            <person name="Meyerdierks A."/>
            <person name="Storesund J.E."/>
            <person name="Kallscheuer N."/>
            <person name="Luecker S."/>
            <person name="Lage O.M."/>
            <person name="Pohl T."/>
            <person name="Merkel B.J."/>
            <person name="Hornburger P."/>
            <person name="Mueller R.-W."/>
            <person name="Bruemmer F."/>
            <person name="Labrenz M."/>
            <person name="Spormann A.M."/>
            <person name="Op Den Camp H."/>
            <person name="Overmann J."/>
            <person name="Amann R."/>
            <person name="Jetten M.S.M."/>
            <person name="Mascher T."/>
            <person name="Medema M.H."/>
            <person name="Devos D.P."/>
            <person name="Kaster A.-K."/>
            <person name="Ovreas L."/>
            <person name="Rohde M."/>
            <person name="Galperin M.Y."/>
            <person name="Jogler C."/>
        </authorList>
    </citation>
    <scope>NUCLEOTIDE SEQUENCE [LARGE SCALE GENOMIC DNA]</scope>
    <source>
        <strain evidence="7 8">KOR42</strain>
    </source>
</reference>
<organism evidence="7 8">
    <name type="scientific">Thalassoglobus neptunius</name>
    <dbReference type="NCBI Taxonomy" id="1938619"/>
    <lineage>
        <taxon>Bacteria</taxon>
        <taxon>Pseudomonadati</taxon>
        <taxon>Planctomycetota</taxon>
        <taxon>Planctomycetia</taxon>
        <taxon>Planctomycetales</taxon>
        <taxon>Planctomycetaceae</taxon>
        <taxon>Thalassoglobus</taxon>
    </lineage>
</organism>
<dbReference type="Proteomes" id="UP000317243">
    <property type="component" value="Unassembled WGS sequence"/>
</dbReference>
<protein>
    <submittedName>
        <fullName evidence="7">Colicin V production protein</fullName>
    </submittedName>
</protein>
<feature type="compositionally biased region" description="Basic and acidic residues" evidence="5">
    <location>
        <begin position="174"/>
        <end position="190"/>
    </location>
</feature>
<evidence type="ECO:0000256" key="6">
    <source>
        <dbReference type="SAM" id="Phobius"/>
    </source>
</evidence>
<accession>A0A5C5WQ84</accession>
<dbReference type="EMBL" id="SIHI01000007">
    <property type="protein sequence ID" value="TWT52203.1"/>
    <property type="molecule type" value="Genomic_DNA"/>
</dbReference>
<evidence type="ECO:0000313" key="8">
    <source>
        <dbReference type="Proteomes" id="UP000317243"/>
    </source>
</evidence>
<dbReference type="GO" id="GO:0016020">
    <property type="term" value="C:membrane"/>
    <property type="evidence" value="ECO:0007669"/>
    <property type="project" value="UniProtKB-SubCell"/>
</dbReference>